<keyword evidence="13" id="KW-1185">Reference proteome</keyword>
<dbReference type="InterPro" id="IPR038597">
    <property type="entry name" value="GGGP/HepGP_synthase_sf"/>
</dbReference>
<dbReference type="InterPro" id="IPR039074">
    <property type="entry name" value="GGGP/HepGP_synthase_I"/>
</dbReference>
<dbReference type="PANTHER" id="PTHR40029:SF2">
    <property type="entry name" value="HEPTAPRENYLGLYCERYL PHOSPHATE SYNTHASE"/>
    <property type="match status" value="1"/>
</dbReference>
<evidence type="ECO:0000313" key="12">
    <source>
        <dbReference type="EMBL" id="EEG78949.1"/>
    </source>
</evidence>
<keyword evidence="7" id="KW-0594">Phospholipid biosynthesis</keyword>
<evidence type="ECO:0000256" key="3">
    <source>
        <dbReference type="ARBA" id="ARBA00022679"/>
    </source>
</evidence>
<dbReference type="GO" id="GO:0000287">
    <property type="term" value="F:magnesium ion binding"/>
    <property type="evidence" value="ECO:0007669"/>
    <property type="project" value="InterPro"/>
</dbReference>
<keyword evidence="3" id="KW-0808">Transferase</keyword>
<evidence type="ECO:0000256" key="2">
    <source>
        <dbReference type="ARBA" id="ARBA00022516"/>
    </source>
</evidence>
<organism evidence="12 13">
    <name type="scientific">Dethiobacter alkaliphilus AHT 1</name>
    <dbReference type="NCBI Taxonomy" id="555088"/>
    <lineage>
        <taxon>Bacteria</taxon>
        <taxon>Bacillati</taxon>
        <taxon>Bacillota</taxon>
        <taxon>Dethiobacteria</taxon>
        <taxon>Dethiobacterales</taxon>
        <taxon>Dethiobacteraceae</taxon>
        <taxon>Dethiobacter</taxon>
    </lineage>
</organism>
<evidence type="ECO:0000256" key="6">
    <source>
        <dbReference type="ARBA" id="ARBA00023098"/>
    </source>
</evidence>
<evidence type="ECO:0000256" key="7">
    <source>
        <dbReference type="ARBA" id="ARBA00023209"/>
    </source>
</evidence>
<dbReference type="EMBL" id="ACJM01000001">
    <property type="protein sequence ID" value="EEG78949.1"/>
    <property type="molecule type" value="Genomic_DNA"/>
</dbReference>
<dbReference type="Gene3D" id="3.20.20.390">
    <property type="entry name" value="FMN-linked oxidoreductases"/>
    <property type="match status" value="1"/>
</dbReference>
<keyword evidence="8" id="KW-1208">Phospholipid metabolism</keyword>
<dbReference type="InterPro" id="IPR010946">
    <property type="entry name" value="GGGP_synth"/>
</dbReference>
<dbReference type="GO" id="GO:0046474">
    <property type="term" value="P:glycerophospholipid biosynthetic process"/>
    <property type="evidence" value="ECO:0007669"/>
    <property type="project" value="UniProtKB-ARBA"/>
</dbReference>
<evidence type="ECO:0000256" key="9">
    <source>
        <dbReference type="ARBA" id="ARBA00047288"/>
    </source>
</evidence>
<dbReference type="HAMAP" id="MF_00112">
    <property type="entry name" value="GGGP_HepGP_synthase"/>
    <property type="match status" value="1"/>
</dbReference>
<dbReference type="PANTHER" id="PTHR40029">
    <property type="match status" value="1"/>
</dbReference>
<reference evidence="12 13" key="1">
    <citation type="submission" date="2009-02" db="EMBL/GenBank/DDBJ databases">
        <title>Sequencing of the draft genome and assembly of Dethiobacter alkaliphilus AHT 1.</title>
        <authorList>
            <consortium name="US DOE Joint Genome Institute (JGI-PGF)"/>
            <person name="Lucas S."/>
            <person name="Copeland A."/>
            <person name="Lapidus A."/>
            <person name="Glavina del Rio T."/>
            <person name="Dalin E."/>
            <person name="Tice H."/>
            <person name="Bruce D."/>
            <person name="Goodwin L."/>
            <person name="Pitluck S."/>
            <person name="Larimer F."/>
            <person name="Land M.L."/>
            <person name="Hauser L."/>
            <person name="Muyzer G."/>
        </authorList>
    </citation>
    <scope>NUCLEOTIDE SEQUENCE [LARGE SCALE GENOMIC DNA]</scope>
    <source>
        <strain evidence="12 13">AHT 1</strain>
    </source>
</reference>
<dbReference type="InterPro" id="IPR008205">
    <property type="entry name" value="GGGP_HepGP_synthase"/>
</dbReference>
<dbReference type="NCBIfam" id="TIGR01768">
    <property type="entry name" value="GGGP-family"/>
    <property type="match status" value="1"/>
</dbReference>
<dbReference type="EC" id="2.5.1.41" evidence="1 11"/>
<comment type="catalytic activity">
    <reaction evidence="10">
        <text>sn-glycerol 1-phosphate + all-trans-heptaprenyl diphosphate = 3-heptaprenyl-sn-glycero-1-phosphate + diphosphate</text>
        <dbReference type="Rhea" id="RHEA:33495"/>
        <dbReference type="ChEBI" id="CHEBI:33019"/>
        <dbReference type="ChEBI" id="CHEBI:57685"/>
        <dbReference type="ChEBI" id="CHEBI:58206"/>
        <dbReference type="ChEBI" id="CHEBI:64781"/>
        <dbReference type="EC" id="2.5.1.n9"/>
    </reaction>
</comment>
<dbReference type="NCBIfam" id="TIGR01769">
    <property type="entry name" value="GGGP"/>
    <property type="match status" value="1"/>
</dbReference>
<comment type="caution">
    <text evidence="12">The sequence shown here is derived from an EMBL/GenBank/DDBJ whole genome shotgun (WGS) entry which is preliminary data.</text>
</comment>
<evidence type="ECO:0000313" key="13">
    <source>
        <dbReference type="Proteomes" id="UP000006443"/>
    </source>
</evidence>
<keyword evidence="2" id="KW-0444">Lipid biosynthesis</keyword>
<evidence type="ECO:0000256" key="1">
    <source>
        <dbReference type="ARBA" id="ARBA00012676"/>
    </source>
</evidence>
<dbReference type="SUPFAM" id="SSF51395">
    <property type="entry name" value="FMN-linked oxidoreductases"/>
    <property type="match status" value="1"/>
</dbReference>
<dbReference type="CDD" id="cd02812">
    <property type="entry name" value="PcrB_like"/>
    <property type="match status" value="1"/>
</dbReference>
<dbReference type="Proteomes" id="UP000006443">
    <property type="component" value="Unassembled WGS sequence"/>
</dbReference>
<keyword evidence="5" id="KW-0460">Magnesium</keyword>
<sequence length="244" mass="26150">MHVRKTLEQIITFRPAHLTLIDPAKQPADRAGEVAATADELGTDGFLIGGSSGINQANLSATVNAVKKVTEKPVIFFPGQDKAYSLTFDATLFISLLNSRNVRYVVGVHAESAMLIKQLNIEVLPTGYLVIAPGMSVGEVGEANLIDRDDQWTVCGYAAAAQLMGFKYLYLESGSGSPVSVPPEMVKAVKDTVEMPVIVGGGIRTAAVARQLLEAGADILVTGTVVERHEYKQRLSEILAVLQR</sequence>
<dbReference type="eggNOG" id="COG1646">
    <property type="taxonomic scope" value="Bacteria"/>
</dbReference>
<keyword evidence="4" id="KW-0479">Metal-binding</keyword>
<proteinExistence type="inferred from homology"/>
<evidence type="ECO:0000256" key="11">
    <source>
        <dbReference type="NCBIfam" id="TIGR01769"/>
    </source>
</evidence>
<name>C0GCL4_DETAL</name>
<evidence type="ECO:0000256" key="4">
    <source>
        <dbReference type="ARBA" id="ARBA00022723"/>
    </source>
</evidence>
<dbReference type="GO" id="GO:0047294">
    <property type="term" value="F:phosphoglycerol geranylgeranyltransferase activity"/>
    <property type="evidence" value="ECO:0007669"/>
    <property type="project" value="UniProtKB-UniRule"/>
</dbReference>
<keyword evidence="6" id="KW-0443">Lipid metabolism</keyword>
<dbReference type="NCBIfam" id="NF003198">
    <property type="entry name" value="PRK04169.1-2"/>
    <property type="match status" value="1"/>
</dbReference>
<dbReference type="AlphaFoldDB" id="C0GCL4"/>
<gene>
    <name evidence="12" type="ORF">DealDRAFT_0223</name>
</gene>
<protein>
    <recommendedName>
        <fullName evidence="1 11">Phosphoglycerol geranylgeranyltransferase</fullName>
        <ecNumber evidence="1 11">2.5.1.41</ecNumber>
    </recommendedName>
</protein>
<evidence type="ECO:0000256" key="8">
    <source>
        <dbReference type="ARBA" id="ARBA00023264"/>
    </source>
</evidence>
<comment type="catalytic activity">
    <reaction evidence="9">
        <text>sn-glycerol 1-phosphate + (2E,6E,10E)-geranylgeranyl diphosphate = sn-3-O-(geranylgeranyl)glycerol 1-phosphate + diphosphate</text>
        <dbReference type="Rhea" id="RHEA:23404"/>
        <dbReference type="ChEBI" id="CHEBI:33019"/>
        <dbReference type="ChEBI" id="CHEBI:57677"/>
        <dbReference type="ChEBI" id="CHEBI:57685"/>
        <dbReference type="ChEBI" id="CHEBI:58756"/>
        <dbReference type="EC" id="2.5.1.41"/>
    </reaction>
</comment>
<dbReference type="RefSeq" id="WP_008514037.1">
    <property type="nucleotide sequence ID" value="NZ_ACJM01000001.1"/>
</dbReference>
<dbReference type="STRING" id="555088.DealDRAFT_0223"/>
<dbReference type="GO" id="GO:0120536">
    <property type="term" value="F:heptaprenylglyceryl phosphate synthase activity"/>
    <property type="evidence" value="ECO:0007669"/>
    <property type="project" value="UniProtKB-ARBA"/>
</dbReference>
<evidence type="ECO:0000256" key="5">
    <source>
        <dbReference type="ARBA" id="ARBA00022842"/>
    </source>
</evidence>
<dbReference type="GO" id="GO:0005737">
    <property type="term" value="C:cytoplasm"/>
    <property type="evidence" value="ECO:0007669"/>
    <property type="project" value="InterPro"/>
</dbReference>
<evidence type="ECO:0000256" key="10">
    <source>
        <dbReference type="ARBA" id="ARBA00048318"/>
    </source>
</evidence>
<accession>C0GCL4</accession>
<dbReference type="Pfam" id="PF01884">
    <property type="entry name" value="PcrB"/>
    <property type="match status" value="1"/>
</dbReference>